<evidence type="ECO:0000256" key="4">
    <source>
        <dbReference type="ARBA" id="ARBA00023136"/>
    </source>
</evidence>
<dbReference type="GO" id="GO:0071944">
    <property type="term" value="C:cell periphery"/>
    <property type="evidence" value="ECO:0007669"/>
    <property type="project" value="UniProtKB-ARBA"/>
</dbReference>
<dbReference type="Proteomes" id="UP001286456">
    <property type="component" value="Unassembled WGS sequence"/>
</dbReference>
<evidence type="ECO:0000256" key="5">
    <source>
        <dbReference type="SAM" id="MobiDB-lite"/>
    </source>
</evidence>
<dbReference type="GO" id="GO:0016020">
    <property type="term" value="C:membrane"/>
    <property type="evidence" value="ECO:0007669"/>
    <property type="project" value="UniProtKB-SubCell"/>
</dbReference>
<gene>
    <name evidence="7" type="ORF">B0T19DRAFT_463754</name>
</gene>
<keyword evidence="2 6" id="KW-0812">Transmembrane</keyword>
<keyword evidence="8" id="KW-1185">Reference proteome</keyword>
<evidence type="ECO:0000256" key="1">
    <source>
        <dbReference type="ARBA" id="ARBA00004167"/>
    </source>
</evidence>
<feature type="region of interest" description="Disordered" evidence="5">
    <location>
        <begin position="281"/>
        <end position="317"/>
    </location>
</feature>
<feature type="region of interest" description="Disordered" evidence="5">
    <location>
        <begin position="365"/>
        <end position="465"/>
    </location>
</feature>
<dbReference type="InterPro" id="IPR051694">
    <property type="entry name" value="Immunoregulatory_rcpt-like"/>
</dbReference>
<reference evidence="7" key="1">
    <citation type="journal article" date="2023" name="Mol. Phylogenet. Evol.">
        <title>Genome-scale phylogeny and comparative genomics of the fungal order Sordariales.</title>
        <authorList>
            <person name="Hensen N."/>
            <person name="Bonometti L."/>
            <person name="Westerberg I."/>
            <person name="Brannstrom I.O."/>
            <person name="Guillou S."/>
            <person name="Cros-Aarteil S."/>
            <person name="Calhoun S."/>
            <person name="Haridas S."/>
            <person name="Kuo A."/>
            <person name="Mondo S."/>
            <person name="Pangilinan J."/>
            <person name="Riley R."/>
            <person name="LaButti K."/>
            <person name="Andreopoulos B."/>
            <person name="Lipzen A."/>
            <person name="Chen C."/>
            <person name="Yan M."/>
            <person name="Daum C."/>
            <person name="Ng V."/>
            <person name="Clum A."/>
            <person name="Steindorff A."/>
            <person name="Ohm R.A."/>
            <person name="Martin F."/>
            <person name="Silar P."/>
            <person name="Natvig D.O."/>
            <person name="Lalanne C."/>
            <person name="Gautier V."/>
            <person name="Ament-Velasquez S.L."/>
            <person name="Kruys A."/>
            <person name="Hutchinson M.I."/>
            <person name="Powell A.J."/>
            <person name="Barry K."/>
            <person name="Miller A.N."/>
            <person name="Grigoriev I.V."/>
            <person name="Debuchy R."/>
            <person name="Gladieux P."/>
            <person name="Hiltunen Thoren M."/>
            <person name="Johannesson H."/>
        </authorList>
    </citation>
    <scope>NUCLEOTIDE SEQUENCE</scope>
    <source>
        <strain evidence="7">SMH4131-1</strain>
    </source>
</reference>
<name>A0AAE0M930_9PEZI</name>
<proteinExistence type="predicted"/>
<organism evidence="7 8">
    <name type="scientific">Cercophora scortea</name>
    <dbReference type="NCBI Taxonomy" id="314031"/>
    <lineage>
        <taxon>Eukaryota</taxon>
        <taxon>Fungi</taxon>
        <taxon>Dikarya</taxon>
        <taxon>Ascomycota</taxon>
        <taxon>Pezizomycotina</taxon>
        <taxon>Sordariomycetes</taxon>
        <taxon>Sordariomycetidae</taxon>
        <taxon>Sordariales</taxon>
        <taxon>Lasiosphaeriaceae</taxon>
        <taxon>Cercophora</taxon>
    </lineage>
</organism>
<evidence type="ECO:0000256" key="2">
    <source>
        <dbReference type="ARBA" id="ARBA00022692"/>
    </source>
</evidence>
<keyword evidence="3 6" id="KW-1133">Transmembrane helix</keyword>
<protein>
    <submittedName>
        <fullName evidence="7">Uncharacterized protein</fullName>
    </submittedName>
</protein>
<evidence type="ECO:0000256" key="6">
    <source>
        <dbReference type="SAM" id="Phobius"/>
    </source>
</evidence>
<feature type="compositionally biased region" description="Low complexity" evidence="5">
    <location>
        <begin position="167"/>
        <end position="225"/>
    </location>
</feature>
<dbReference type="EMBL" id="JAUEPO010000004">
    <property type="protein sequence ID" value="KAK3323882.1"/>
    <property type="molecule type" value="Genomic_DNA"/>
</dbReference>
<feature type="compositionally biased region" description="Polar residues" evidence="5">
    <location>
        <begin position="456"/>
        <end position="465"/>
    </location>
</feature>
<evidence type="ECO:0000313" key="8">
    <source>
        <dbReference type="Proteomes" id="UP001286456"/>
    </source>
</evidence>
<evidence type="ECO:0000256" key="3">
    <source>
        <dbReference type="ARBA" id="ARBA00022989"/>
    </source>
</evidence>
<reference evidence="7" key="2">
    <citation type="submission" date="2023-06" db="EMBL/GenBank/DDBJ databases">
        <authorList>
            <consortium name="Lawrence Berkeley National Laboratory"/>
            <person name="Haridas S."/>
            <person name="Hensen N."/>
            <person name="Bonometti L."/>
            <person name="Westerberg I."/>
            <person name="Brannstrom I.O."/>
            <person name="Guillou S."/>
            <person name="Cros-Aarteil S."/>
            <person name="Calhoun S."/>
            <person name="Kuo A."/>
            <person name="Mondo S."/>
            <person name="Pangilinan J."/>
            <person name="Riley R."/>
            <person name="Labutti K."/>
            <person name="Andreopoulos B."/>
            <person name="Lipzen A."/>
            <person name="Chen C."/>
            <person name="Yanf M."/>
            <person name="Daum C."/>
            <person name="Ng V."/>
            <person name="Clum A."/>
            <person name="Steindorff A."/>
            <person name="Ohm R."/>
            <person name="Martin F."/>
            <person name="Silar P."/>
            <person name="Natvig D."/>
            <person name="Lalanne C."/>
            <person name="Gautier V."/>
            <person name="Ament-Velasquez S.L."/>
            <person name="Kruys A."/>
            <person name="Hutchinson M.I."/>
            <person name="Powell A.J."/>
            <person name="Barry K."/>
            <person name="Miller A.N."/>
            <person name="Grigoriev I.V."/>
            <person name="Debuchy R."/>
            <person name="Gladieux P."/>
            <person name="Thoren M.H."/>
            <person name="Johannesson H."/>
        </authorList>
    </citation>
    <scope>NUCLEOTIDE SEQUENCE</scope>
    <source>
        <strain evidence="7">SMH4131-1</strain>
    </source>
</reference>
<comment type="subcellular location">
    <subcellularLocation>
        <location evidence="1">Membrane</location>
        <topology evidence="1">Single-pass membrane protein</topology>
    </subcellularLocation>
</comment>
<evidence type="ECO:0000313" key="7">
    <source>
        <dbReference type="EMBL" id="KAK3323882.1"/>
    </source>
</evidence>
<sequence length="465" mass="48832">MGDSIDPIDISNGTCYSEANTELDQSFIPCGNVAFGHIHCCSTGDKCLGDNACWNGQGATYLAGCTDSDYLDASCPDKVQYSHDPWVGLIKCNSDEWYPCHQRAEPSTIASPGPCVCKTQTALNFPPAFTGPSMNLDDVAWMPHSSGGSLSWFPGHTPTHSGPVVIPSKSGSPSSSAASSGGSSDASSGPSSTIVTGRPTTTPPTTLATSSITSGTTSDTASSISPTITTTSVAAVPAPNSSSELGTGAKIGIGLGSAFGGMLIFGALSAFWLLYRRNRKSKTPDPVSPTMHNLGEPKLPPVADVPRPPSPATPVVSELGSEHTARPWSLRSELHGTAVTSPRSATFPPMVAKEEHHGLAVDEYGPSILHHGQSPLHRGQSLSQYGQTPPHRGQSPLYGEPSPQYGYPPPRIQDPGYQAYGPHQPEQGQRYQAYVPPLQPDQEQQPHGLGPRGGWHNTSFSELEG</sequence>
<dbReference type="PANTHER" id="PTHR15549">
    <property type="entry name" value="PAIRED IMMUNOGLOBULIN-LIKE TYPE 2 RECEPTOR"/>
    <property type="match status" value="1"/>
</dbReference>
<keyword evidence="4 6" id="KW-0472">Membrane</keyword>
<accession>A0AAE0M930</accession>
<comment type="caution">
    <text evidence="7">The sequence shown here is derived from an EMBL/GenBank/DDBJ whole genome shotgun (WGS) entry which is preliminary data.</text>
</comment>
<feature type="region of interest" description="Disordered" evidence="5">
    <location>
        <begin position="161"/>
        <end position="225"/>
    </location>
</feature>
<dbReference type="AlphaFoldDB" id="A0AAE0M930"/>
<feature type="transmembrane region" description="Helical" evidence="6">
    <location>
        <begin position="251"/>
        <end position="275"/>
    </location>
</feature>